<accession>F7ZZB4</accession>
<dbReference type="AlphaFoldDB" id="F7ZZB4"/>
<organism evidence="1 2">
    <name type="scientific">Cellulomonas gilvus (strain ATCC 13127 / NRRL B-14078)</name>
    <name type="common">Cellvibrio gilvus</name>
    <dbReference type="NCBI Taxonomy" id="593907"/>
    <lineage>
        <taxon>Bacteria</taxon>
        <taxon>Bacillati</taxon>
        <taxon>Actinomycetota</taxon>
        <taxon>Actinomycetes</taxon>
        <taxon>Micrococcales</taxon>
        <taxon>Cellulomonadaceae</taxon>
        <taxon>Cellulomonas</taxon>
    </lineage>
</organism>
<gene>
    <name evidence="1" type="ordered locus">Celgi_3171</name>
</gene>
<keyword evidence="2" id="KW-1185">Reference proteome</keyword>
<dbReference type="STRING" id="593907.Celgi_3171"/>
<dbReference type="Proteomes" id="UP000000485">
    <property type="component" value="Chromosome"/>
</dbReference>
<protein>
    <submittedName>
        <fullName evidence="1">Uncharacterized protein</fullName>
    </submittedName>
</protein>
<evidence type="ECO:0000313" key="1">
    <source>
        <dbReference type="EMBL" id="AEI13661.1"/>
    </source>
</evidence>
<proteinExistence type="predicted"/>
<dbReference type="KEGG" id="cga:Celgi_3171"/>
<sequence precursor="true">MLGVFSRFVPSVVSLVAGAPVLSGVISSASATGGSGVMDDPMSAADRASSCGIDVEIASERTPWSTVFATPDGFTRVETSTAAEAYTQQLRYSVAYAQQNGLRFDLHVRGGVNPTTFSGPLAAAVRSDDIALRAIP</sequence>
<name>F7ZZB4_CELGA</name>
<dbReference type="EMBL" id="CP002665">
    <property type="protein sequence ID" value="AEI13661.1"/>
    <property type="molecule type" value="Genomic_DNA"/>
</dbReference>
<evidence type="ECO:0000313" key="2">
    <source>
        <dbReference type="Proteomes" id="UP000000485"/>
    </source>
</evidence>
<reference evidence="2" key="1">
    <citation type="submission" date="2011-04" db="EMBL/GenBank/DDBJ databases">
        <title>Complete sequence of Cellvibrio gilvus ATCC 13127.</title>
        <authorList>
            <person name="Lucas S."/>
            <person name="Han J."/>
            <person name="Lapidus A."/>
            <person name="Cheng J.-F."/>
            <person name="Goodwin L."/>
            <person name="Pitluck S."/>
            <person name="Peters L."/>
            <person name="Munk A."/>
            <person name="Detter J.C."/>
            <person name="Han C."/>
            <person name="Tapia R."/>
            <person name="Land M."/>
            <person name="Hauser L."/>
            <person name="Kyrpides N."/>
            <person name="Ivanova N."/>
            <person name="Ovchinnikova G."/>
            <person name="Pagani I."/>
            <person name="Mead D."/>
            <person name="Brumm P."/>
            <person name="Woyke T."/>
        </authorList>
    </citation>
    <scope>NUCLEOTIDE SEQUENCE [LARGE SCALE GENOMIC DNA]</scope>
    <source>
        <strain evidence="2">ATCC 13127 / NRRL B-14078</strain>
    </source>
</reference>
<dbReference type="HOGENOM" id="CLU_1871690_0_0_11"/>